<sequence length="105" mass="12268">MHVTCFLSNPCLLQHLYILYTGLNGTWRPCGDYRALNAITVPDRYPIPHLQDFNSQLYGFRFLPDAKSGKRAILVEFSYAVARHDLNRWKVVLYGDSRRLPLLLW</sequence>
<proteinExistence type="predicted"/>
<evidence type="ECO:0000313" key="2">
    <source>
        <dbReference type="Proteomes" id="UP001461498"/>
    </source>
</evidence>
<dbReference type="GO" id="GO:0071897">
    <property type="term" value="P:DNA biosynthetic process"/>
    <property type="evidence" value="ECO:0007669"/>
    <property type="project" value="UniProtKB-ARBA"/>
</dbReference>
<dbReference type="SUPFAM" id="SSF56672">
    <property type="entry name" value="DNA/RNA polymerases"/>
    <property type="match status" value="1"/>
</dbReference>
<dbReference type="Gene3D" id="3.10.10.10">
    <property type="entry name" value="HIV Type 1 Reverse Transcriptase, subunit A, domain 1"/>
    <property type="match status" value="1"/>
</dbReference>
<name>A0AAW1DBE6_9HEMI</name>
<dbReference type="AlphaFoldDB" id="A0AAW1DBE6"/>
<dbReference type="Proteomes" id="UP001461498">
    <property type="component" value="Unassembled WGS sequence"/>
</dbReference>
<keyword evidence="2" id="KW-1185">Reference proteome</keyword>
<reference evidence="1 2" key="1">
    <citation type="submission" date="2022-12" db="EMBL/GenBank/DDBJ databases">
        <title>Chromosome-level genome assembly of true bugs.</title>
        <authorList>
            <person name="Ma L."/>
            <person name="Li H."/>
        </authorList>
    </citation>
    <scope>NUCLEOTIDE SEQUENCE [LARGE SCALE GENOMIC DNA]</scope>
    <source>
        <strain evidence="1">Lab_2022b</strain>
    </source>
</reference>
<dbReference type="InterPro" id="IPR043502">
    <property type="entry name" value="DNA/RNA_pol_sf"/>
</dbReference>
<evidence type="ECO:0000313" key="1">
    <source>
        <dbReference type="EMBL" id="KAK9507767.1"/>
    </source>
</evidence>
<organism evidence="1 2">
    <name type="scientific">Rhynocoris fuscipes</name>
    <dbReference type="NCBI Taxonomy" id="488301"/>
    <lineage>
        <taxon>Eukaryota</taxon>
        <taxon>Metazoa</taxon>
        <taxon>Ecdysozoa</taxon>
        <taxon>Arthropoda</taxon>
        <taxon>Hexapoda</taxon>
        <taxon>Insecta</taxon>
        <taxon>Pterygota</taxon>
        <taxon>Neoptera</taxon>
        <taxon>Paraneoptera</taxon>
        <taxon>Hemiptera</taxon>
        <taxon>Heteroptera</taxon>
        <taxon>Panheteroptera</taxon>
        <taxon>Cimicomorpha</taxon>
        <taxon>Reduviidae</taxon>
        <taxon>Harpactorinae</taxon>
        <taxon>Harpactorini</taxon>
        <taxon>Rhynocoris</taxon>
    </lineage>
</organism>
<accession>A0AAW1DBE6</accession>
<gene>
    <name evidence="1" type="ORF">O3M35_007547</name>
</gene>
<comment type="caution">
    <text evidence="1">The sequence shown here is derived from an EMBL/GenBank/DDBJ whole genome shotgun (WGS) entry which is preliminary data.</text>
</comment>
<protein>
    <submittedName>
        <fullName evidence="1">Uncharacterized protein</fullName>
    </submittedName>
</protein>
<dbReference type="EMBL" id="JAPXFL010000004">
    <property type="protein sequence ID" value="KAK9507767.1"/>
    <property type="molecule type" value="Genomic_DNA"/>
</dbReference>